<accession>N8Y553</accession>
<feature type="coiled-coil region" evidence="1">
    <location>
        <begin position="136"/>
        <end position="174"/>
    </location>
</feature>
<evidence type="ECO:0000256" key="1">
    <source>
        <dbReference type="SAM" id="Coils"/>
    </source>
</evidence>
<evidence type="ECO:0000313" key="2">
    <source>
        <dbReference type="EMBL" id="ENV14748.1"/>
    </source>
</evidence>
<gene>
    <name evidence="2" type="ORF">F965_00094</name>
</gene>
<sequence>MRARAMAKKFVLAELNETHPLVVEIKELLEKSTRQKVAITLVDKMLKKAGVATKKVTFNFEEGQSISLVLRTDGDVIQHLLNNKNIPLSKVMDLDKRSDFNAGLEDLALKLKGNQDKFSIKRMAARVVIPKAKAPALTVKKRIQQARETLAEINQMLKEKREHLNLKQQELKVANGDLS</sequence>
<comment type="caution">
    <text evidence="2">The sequence shown here is derived from an EMBL/GenBank/DDBJ whole genome shotgun (WGS) entry which is preliminary data.</text>
</comment>
<proteinExistence type="predicted"/>
<evidence type="ECO:0008006" key="4">
    <source>
        <dbReference type="Google" id="ProtNLM"/>
    </source>
</evidence>
<keyword evidence="1" id="KW-0175">Coiled coil</keyword>
<organism evidence="2 3">
    <name type="scientific">Acinetobacter schindleri NIPH 900</name>
    <dbReference type="NCBI Taxonomy" id="1217675"/>
    <lineage>
        <taxon>Bacteria</taxon>
        <taxon>Pseudomonadati</taxon>
        <taxon>Pseudomonadota</taxon>
        <taxon>Gammaproteobacteria</taxon>
        <taxon>Moraxellales</taxon>
        <taxon>Moraxellaceae</taxon>
        <taxon>Acinetobacter</taxon>
    </lineage>
</organism>
<dbReference type="EMBL" id="APPI01000003">
    <property type="protein sequence ID" value="ENV14748.1"/>
    <property type="molecule type" value="Genomic_DNA"/>
</dbReference>
<name>N8Y553_9GAMM</name>
<evidence type="ECO:0000313" key="3">
    <source>
        <dbReference type="Proteomes" id="UP000018438"/>
    </source>
</evidence>
<dbReference type="AlphaFoldDB" id="N8Y553"/>
<protein>
    <recommendedName>
        <fullName evidence="4">Defence against restriction A N-terminal domain-containing protein</fullName>
    </recommendedName>
</protein>
<dbReference type="Proteomes" id="UP000018438">
    <property type="component" value="Unassembled WGS sequence"/>
</dbReference>
<dbReference type="HOGENOM" id="CLU_1514721_0_0_6"/>
<keyword evidence="3" id="KW-1185">Reference proteome</keyword>
<dbReference type="PATRIC" id="fig|1217675.3.peg.88"/>
<reference evidence="2 3" key="1">
    <citation type="submission" date="2013-02" db="EMBL/GenBank/DDBJ databases">
        <title>The Genome Sequence of Acinetobacter schindleri NIPH 900.</title>
        <authorList>
            <consortium name="The Broad Institute Genome Sequencing Platform"/>
            <consortium name="The Broad Institute Genome Sequencing Center for Infectious Disease"/>
            <person name="Cerqueira G."/>
            <person name="Feldgarden M."/>
            <person name="Courvalin P."/>
            <person name="Perichon B."/>
            <person name="Grillot-Courvalin C."/>
            <person name="Clermont D."/>
            <person name="Rocha E."/>
            <person name="Yoon E.-J."/>
            <person name="Nemec A."/>
            <person name="Walker B."/>
            <person name="Young S.K."/>
            <person name="Zeng Q."/>
            <person name="Gargeya S."/>
            <person name="Fitzgerald M."/>
            <person name="Haas B."/>
            <person name="Abouelleil A."/>
            <person name="Alvarado L."/>
            <person name="Arachchi H.M."/>
            <person name="Berlin A.M."/>
            <person name="Chapman S.B."/>
            <person name="Dewar J."/>
            <person name="Goldberg J."/>
            <person name="Griggs A."/>
            <person name="Gujja S."/>
            <person name="Hansen M."/>
            <person name="Howarth C."/>
            <person name="Imamovic A."/>
            <person name="Larimer J."/>
            <person name="McCowan C."/>
            <person name="Murphy C."/>
            <person name="Neiman D."/>
            <person name="Pearson M."/>
            <person name="Priest M."/>
            <person name="Roberts A."/>
            <person name="Saif S."/>
            <person name="Shea T."/>
            <person name="Sisk P."/>
            <person name="Sykes S."/>
            <person name="Wortman J."/>
            <person name="Nusbaum C."/>
            <person name="Birren B."/>
        </authorList>
    </citation>
    <scope>NUCLEOTIDE SEQUENCE [LARGE SCALE GENOMIC DNA]</scope>
    <source>
        <strain evidence="2 3">NIPH 900</strain>
    </source>
</reference>